<evidence type="ECO:0000313" key="2">
    <source>
        <dbReference type="Proteomes" id="UP000296862"/>
    </source>
</evidence>
<dbReference type="Gene3D" id="2.40.160.130">
    <property type="entry name" value="Capsule assembly protein Wzi"/>
    <property type="match status" value="1"/>
</dbReference>
<keyword evidence="2" id="KW-1185">Reference proteome</keyword>
<proteinExistence type="predicted"/>
<gene>
    <name evidence="1" type="ORF">GS03_00300</name>
</gene>
<organism evidence="1 2">
    <name type="scientific">Flavobacterium sangjuense</name>
    <dbReference type="NCBI Taxonomy" id="2518177"/>
    <lineage>
        <taxon>Bacteria</taxon>
        <taxon>Pseudomonadati</taxon>
        <taxon>Bacteroidota</taxon>
        <taxon>Flavobacteriia</taxon>
        <taxon>Flavobacteriales</taxon>
        <taxon>Flavobacteriaceae</taxon>
        <taxon>Flavobacterium</taxon>
    </lineage>
</organism>
<evidence type="ECO:0000313" key="1">
    <source>
        <dbReference type="EMBL" id="QBZ96818.1"/>
    </source>
</evidence>
<sequence>MSRLVIVRDGIFFILLSHEYKSYLESIYLNNMKKTLPFLVLLFLTGTIKAQVTQKAAERFPVFPSCESLQYQALETCFYNQVQDFVYNNFKVPENLKQNNFKGSVIVLFEVDDTGSFKVQYVDSNDEALVAESKRVFATIPKISPATYNGNPTYAKYTIKIAIPLQSAADLQAQKEANALAEKASNIYKPNNKQLTELDSIKYKKFESPQFESHINIPFSHSYYSQFDSALNQVGANNHTGSKPFSYADVSKYYNLKEENQKLLKSSKEWWGRKLWNENLVEIQGDGYWFTLNPIFDIQMGKSDPSVADYTYINTRGIQFNGGLGKELNFTTTIYESQGRFADYFNNYAVSIKPDGGNPAIIPGIGIAKEFKTDAFDFPMAEANLSYTPSKFINLNLGYGKNFIGDGYRSLLLGDGASPYPYFKLNTSFWKIKYTNIYTWLKDVRPEVTEDRTYATKFAASHYLSLNITNRWNIGLFESVIWTNKNNRGFDMSFVNPIIFYRTVEFTSSARSGNALLGLTTKVKWNNQINFYGQFLLDEFSLQAVKDGNKSWKNKFGYQLGAKYYNAFNIKNLLLQLEYNHVRPYVYAHSEAITNYGHNNQSLGHQWGGNFKEFIAIARYHKGRYFADAKVTFGERGLDFNNATDNFNYGSNIYLSYNDSRPFDTGVNIGQGNKTSIFIADLQAGYLINPSTNMKLFGSFIYRNFNPATETTNAIKESTTWFSVGLRCDIFNWYFDY</sequence>
<reference evidence="1 2" key="1">
    <citation type="submission" date="2019-04" db="EMBL/GenBank/DDBJ databases">
        <title>Flavobacterium sp. GS03.</title>
        <authorList>
            <person name="Kim H."/>
        </authorList>
    </citation>
    <scope>NUCLEOTIDE SEQUENCE [LARGE SCALE GENOMIC DNA]</scope>
    <source>
        <strain evidence="1 2">GS03</strain>
    </source>
</reference>
<evidence type="ECO:0008006" key="3">
    <source>
        <dbReference type="Google" id="ProtNLM"/>
    </source>
</evidence>
<accession>A0A4P7PPZ6</accession>
<dbReference type="EMBL" id="CP038810">
    <property type="protein sequence ID" value="QBZ96818.1"/>
    <property type="molecule type" value="Genomic_DNA"/>
</dbReference>
<protein>
    <recommendedName>
        <fullName evidence="3">Gliding motility protein RemB</fullName>
    </recommendedName>
</protein>
<dbReference type="KEGG" id="fsn:GS03_00300"/>
<name>A0A4P7PPZ6_9FLAO</name>
<dbReference type="Gene3D" id="3.30.1150.10">
    <property type="match status" value="1"/>
</dbReference>
<dbReference type="AlphaFoldDB" id="A0A4P7PPZ6"/>
<dbReference type="InterPro" id="IPR038636">
    <property type="entry name" value="Wzi_sf"/>
</dbReference>
<dbReference type="Proteomes" id="UP000296862">
    <property type="component" value="Chromosome"/>
</dbReference>